<sequence length="406" mass="46259">MKAPETIEGEDGRLGENIAYFARALRVAGLPIGPGMVIDAVRGVEASGIGDKQDFYWTLHALLVRKHEHTPLFDQAFRLFWKKRGYLERLMSMMLPAMEDPRQRKAETAMRRVQEALFSAIRDQKKPKKPRLDIDATFTVSDAEILQRKDFEQMSAEELALAAKAIARLRLSVDEQVTRRLKPAIRGRLIDPRRTLRASLRAGGALIDLKRRDHGIRRPPIVALCDISGSMSQYTRIFLHFLHALSAERGQVHSFLFGTRLTNITRTLRHKDVDEAIAACSAAVPDWSGGTRIATSLHQFNRHWSRRVLGQGAIVLLVSDGLERDDHGLEDEMARLHRSCRRLIWLNPLLRYDGFEPRARGIRAMLPHVDEFRPVHDLTSIADLVQALSRPIDQTTDMRVWRQRAA</sequence>
<dbReference type="PANTHER" id="PTHR39338:SF6">
    <property type="entry name" value="BLL5662 PROTEIN"/>
    <property type="match status" value="1"/>
</dbReference>
<dbReference type="SUPFAM" id="SSF53300">
    <property type="entry name" value="vWA-like"/>
    <property type="match status" value="1"/>
</dbReference>
<comment type="caution">
    <text evidence="2">The sequence shown here is derived from an EMBL/GenBank/DDBJ whole genome shotgun (WGS) entry which is preliminary data.</text>
</comment>
<accession>A0A1W9HUI1</accession>
<evidence type="ECO:0000313" key="3">
    <source>
        <dbReference type="Proteomes" id="UP000192872"/>
    </source>
</evidence>
<dbReference type="Pfam" id="PF05762">
    <property type="entry name" value="VWA_CoxE"/>
    <property type="match status" value="1"/>
</dbReference>
<evidence type="ECO:0000313" key="2">
    <source>
        <dbReference type="EMBL" id="OQW50962.1"/>
    </source>
</evidence>
<dbReference type="EMBL" id="LWDL01000023">
    <property type="protein sequence ID" value="OQW50962.1"/>
    <property type="molecule type" value="Genomic_DNA"/>
</dbReference>
<dbReference type="Gene3D" id="3.40.50.410">
    <property type="entry name" value="von Willebrand factor, type A domain"/>
    <property type="match status" value="1"/>
</dbReference>
<dbReference type="CDD" id="cd00198">
    <property type="entry name" value="vWFA"/>
    <property type="match status" value="1"/>
</dbReference>
<organism evidence="2 3">
    <name type="scientific">Candidatus Raskinella chloraquaticus</name>
    <dbReference type="NCBI Taxonomy" id="1951219"/>
    <lineage>
        <taxon>Bacteria</taxon>
        <taxon>Pseudomonadati</taxon>
        <taxon>Pseudomonadota</taxon>
        <taxon>Alphaproteobacteria</taxon>
        <taxon>Hyphomicrobiales</taxon>
        <taxon>Phreatobacteraceae</taxon>
        <taxon>Candidatus Raskinella</taxon>
    </lineage>
</organism>
<dbReference type="PIRSF" id="PIRSF010256">
    <property type="entry name" value="CoxE_vWa"/>
    <property type="match status" value="1"/>
</dbReference>
<dbReference type="SMART" id="SM00327">
    <property type="entry name" value="VWA"/>
    <property type="match status" value="1"/>
</dbReference>
<dbReference type="AlphaFoldDB" id="A0A1W9HUI1"/>
<evidence type="ECO:0000259" key="1">
    <source>
        <dbReference type="SMART" id="SM00327"/>
    </source>
</evidence>
<dbReference type="InterPro" id="IPR036465">
    <property type="entry name" value="vWFA_dom_sf"/>
</dbReference>
<name>A0A1W9HUI1_9HYPH</name>
<dbReference type="InterPro" id="IPR008912">
    <property type="entry name" value="Uncharacterised_CoxE"/>
</dbReference>
<gene>
    <name evidence="2" type="ORF">A4S15_13235</name>
</gene>
<dbReference type="Proteomes" id="UP000192872">
    <property type="component" value="Unassembled WGS sequence"/>
</dbReference>
<dbReference type="STRING" id="1827387.A4S15_13235"/>
<dbReference type="InterPro" id="IPR002035">
    <property type="entry name" value="VWF_A"/>
</dbReference>
<reference evidence="2 3" key="1">
    <citation type="journal article" date="2017" name="Water Res.">
        <title>Comammox in drinking water systems.</title>
        <authorList>
            <person name="Wang Y."/>
            <person name="Ma L."/>
            <person name="Mao Y."/>
            <person name="Jiang X."/>
            <person name="Xia Y."/>
            <person name="Yu K."/>
            <person name="Li B."/>
            <person name="Zhang T."/>
        </authorList>
    </citation>
    <scope>NUCLEOTIDE SEQUENCE [LARGE SCALE GENOMIC DNA]</scope>
    <source>
        <strain evidence="2">SG_bin8</strain>
    </source>
</reference>
<dbReference type="RefSeq" id="WP_376801196.1">
    <property type="nucleotide sequence ID" value="NZ_DBNB01000009.1"/>
</dbReference>
<proteinExistence type="predicted"/>
<feature type="domain" description="VWFA" evidence="1">
    <location>
        <begin position="218"/>
        <end position="380"/>
    </location>
</feature>
<dbReference type="PANTHER" id="PTHR39338">
    <property type="entry name" value="BLL5662 PROTEIN-RELATED"/>
    <property type="match status" value="1"/>
</dbReference>
<protein>
    <submittedName>
        <fullName evidence="2">VWA domain-containing protein</fullName>
    </submittedName>
</protein>
<dbReference type="InterPro" id="IPR011195">
    <property type="entry name" value="UCP010256"/>
</dbReference>